<dbReference type="EMBL" id="CAMAPF010000933">
    <property type="protein sequence ID" value="CAH9124068.1"/>
    <property type="molecule type" value="Genomic_DNA"/>
</dbReference>
<keyword evidence="3" id="KW-1185">Reference proteome</keyword>
<sequence>MGDCLDRQSKLPEKLLRVAQTLDLLHTLILSDAFMWNDKNLLPGIKVFLACFPTLQKFIIGRDFNLKTIKEILHFPRASPKLEIIFI</sequence>
<dbReference type="AlphaFoldDB" id="A0AAV0EP11"/>
<dbReference type="EMBL" id="CAMAPF010000087">
    <property type="protein sequence ID" value="CAH9096466.1"/>
    <property type="molecule type" value="Genomic_DNA"/>
</dbReference>
<comment type="caution">
    <text evidence="2">The sequence shown here is derived from an EMBL/GenBank/DDBJ whole genome shotgun (WGS) entry which is preliminary data.</text>
</comment>
<evidence type="ECO:0000313" key="1">
    <source>
        <dbReference type="EMBL" id="CAH9096466.1"/>
    </source>
</evidence>
<accession>A0AAV0EP11</accession>
<evidence type="ECO:0000313" key="2">
    <source>
        <dbReference type="EMBL" id="CAH9124068.1"/>
    </source>
</evidence>
<dbReference type="Proteomes" id="UP001152523">
    <property type="component" value="Unassembled WGS sequence"/>
</dbReference>
<proteinExistence type="predicted"/>
<organism evidence="2 3">
    <name type="scientific">Cuscuta epithymum</name>
    <dbReference type="NCBI Taxonomy" id="186058"/>
    <lineage>
        <taxon>Eukaryota</taxon>
        <taxon>Viridiplantae</taxon>
        <taxon>Streptophyta</taxon>
        <taxon>Embryophyta</taxon>
        <taxon>Tracheophyta</taxon>
        <taxon>Spermatophyta</taxon>
        <taxon>Magnoliopsida</taxon>
        <taxon>eudicotyledons</taxon>
        <taxon>Gunneridae</taxon>
        <taxon>Pentapetalae</taxon>
        <taxon>asterids</taxon>
        <taxon>lamiids</taxon>
        <taxon>Solanales</taxon>
        <taxon>Convolvulaceae</taxon>
        <taxon>Cuscuteae</taxon>
        <taxon>Cuscuta</taxon>
        <taxon>Cuscuta subgen. Cuscuta</taxon>
    </lineage>
</organism>
<reference evidence="2" key="1">
    <citation type="submission" date="2022-07" db="EMBL/GenBank/DDBJ databases">
        <authorList>
            <person name="Macas J."/>
            <person name="Novak P."/>
            <person name="Neumann P."/>
        </authorList>
    </citation>
    <scope>NUCLEOTIDE SEQUENCE</scope>
</reference>
<protein>
    <submittedName>
        <fullName evidence="2">Uncharacterized protein</fullName>
    </submittedName>
</protein>
<gene>
    <name evidence="1" type="ORF">CEPIT_LOCUS13749</name>
    <name evidence="2" type="ORF">CEPIT_LOCUS25706</name>
</gene>
<name>A0AAV0EP11_9ASTE</name>
<evidence type="ECO:0000313" key="3">
    <source>
        <dbReference type="Proteomes" id="UP001152523"/>
    </source>
</evidence>